<feature type="compositionally biased region" description="Polar residues" evidence="1">
    <location>
        <begin position="91"/>
        <end position="103"/>
    </location>
</feature>
<feature type="region of interest" description="Disordered" evidence="1">
    <location>
        <begin position="91"/>
        <end position="115"/>
    </location>
</feature>
<dbReference type="EMBL" id="JAWZYT010002318">
    <property type="protein sequence ID" value="KAK4305182.1"/>
    <property type="molecule type" value="Genomic_DNA"/>
</dbReference>
<evidence type="ECO:0000313" key="3">
    <source>
        <dbReference type="Proteomes" id="UP001292094"/>
    </source>
</evidence>
<comment type="caution">
    <text evidence="2">The sequence shown here is derived from an EMBL/GenBank/DDBJ whole genome shotgun (WGS) entry which is preliminary data.</text>
</comment>
<sequence>MFRGWPDSESLLQARLVVKSPARLPSSQQSGSRLDRYRRSLARCCATAAASPPRSLQLAPHVLLLHTSSSSTTDSHDGRNLRQYRLQQLSLTGPTNLPTASSPRHTRTDGPQPGRPTVHHLRCFGGGSPHQPHLSIHIHQEGPKGLVGLLLPGATVRFAPFQISITTNHAGADTLFPLHRPSNSHPFTLHHHPSLTLPFPSPSPSTTIPHPTLPYHILPFVFPSLSTIIPNFIPSPSSCTTVPSLSPFLHPLLAVLQPFSSSPPTLNSSITPYFRPPPLSLTLQRLIPPHHIYLFIFTLPIPRPHLSLPTPPPSTLPSTPLFLYHPSVLALAPDHLSDPSSTPCTWIVSLFAK</sequence>
<accession>A0AAE1PDK1</accession>
<keyword evidence="3" id="KW-1185">Reference proteome</keyword>
<dbReference type="AlphaFoldDB" id="A0AAE1PDK1"/>
<evidence type="ECO:0000256" key="1">
    <source>
        <dbReference type="SAM" id="MobiDB-lite"/>
    </source>
</evidence>
<name>A0AAE1PDK1_9EUCA</name>
<organism evidence="2 3">
    <name type="scientific">Petrolisthes manimaculis</name>
    <dbReference type="NCBI Taxonomy" id="1843537"/>
    <lineage>
        <taxon>Eukaryota</taxon>
        <taxon>Metazoa</taxon>
        <taxon>Ecdysozoa</taxon>
        <taxon>Arthropoda</taxon>
        <taxon>Crustacea</taxon>
        <taxon>Multicrustacea</taxon>
        <taxon>Malacostraca</taxon>
        <taxon>Eumalacostraca</taxon>
        <taxon>Eucarida</taxon>
        <taxon>Decapoda</taxon>
        <taxon>Pleocyemata</taxon>
        <taxon>Anomura</taxon>
        <taxon>Galatheoidea</taxon>
        <taxon>Porcellanidae</taxon>
        <taxon>Petrolisthes</taxon>
    </lineage>
</organism>
<gene>
    <name evidence="2" type="ORF">Pmani_022915</name>
</gene>
<protein>
    <submittedName>
        <fullName evidence="2">Uncharacterized protein</fullName>
    </submittedName>
</protein>
<reference evidence="2" key="1">
    <citation type="submission" date="2023-11" db="EMBL/GenBank/DDBJ databases">
        <title>Genome assemblies of two species of porcelain crab, Petrolisthes cinctipes and Petrolisthes manimaculis (Anomura: Porcellanidae).</title>
        <authorList>
            <person name="Angst P."/>
        </authorList>
    </citation>
    <scope>NUCLEOTIDE SEQUENCE</scope>
    <source>
        <strain evidence="2">PB745_02</strain>
        <tissue evidence="2">Gill</tissue>
    </source>
</reference>
<proteinExistence type="predicted"/>
<evidence type="ECO:0000313" key="2">
    <source>
        <dbReference type="EMBL" id="KAK4305182.1"/>
    </source>
</evidence>
<dbReference type="Proteomes" id="UP001292094">
    <property type="component" value="Unassembled WGS sequence"/>
</dbReference>